<organism evidence="2 3">
    <name type="scientific">Paenibacillus rigui</name>
    <dbReference type="NCBI Taxonomy" id="554312"/>
    <lineage>
        <taxon>Bacteria</taxon>
        <taxon>Bacillati</taxon>
        <taxon>Bacillota</taxon>
        <taxon>Bacilli</taxon>
        <taxon>Bacillales</taxon>
        <taxon>Paenibacillaceae</taxon>
        <taxon>Paenibacillus</taxon>
    </lineage>
</organism>
<dbReference type="AlphaFoldDB" id="A0A229UVK3"/>
<dbReference type="Proteomes" id="UP000215509">
    <property type="component" value="Unassembled WGS sequence"/>
</dbReference>
<dbReference type="OrthoDB" id="5291446at2"/>
<keyword evidence="2" id="KW-0808">Transferase</keyword>
<protein>
    <submittedName>
        <fullName evidence="2">GNAT family N-acetyltransferase</fullName>
    </submittedName>
</protein>
<evidence type="ECO:0000313" key="3">
    <source>
        <dbReference type="Proteomes" id="UP000215509"/>
    </source>
</evidence>
<dbReference type="GO" id="GO:0016747">
    <property type="term" value="F:acyltransferase activity, transferring groups other than amino-acyl groups"/>
    <property type="evidence" value="ECO:0007669"/>
    <property type="project" value="InterPro"/>
</dbReference>
<dbReference type="InterPro" id="IPR000182">
    <property type="entry name" value="GNAT_dom"/>
</dbReference>
<evidence type="ECO:0000313" key="2">
    <source>
        <dbReference type="EMBL" id="OXM87627.1"/>
    </source>
</evidence>
<dbReference type="Pfam" id="PF13527">
    <property type="entry name" value="Acetyltransf_9"/>
    <property type="match status" value="1"/>
</dbReference>
<feature type="domain" description="N-acetyltransferase" evidence="1">
    <location>
        <begin position="2"/>
        <end position="150"/>
    </location>
</feature>
<name>A0A229UVK3_9BACL</name>
<evidence type="ECO:0000259" key="1">
    <source>
        <dbReference type="PROSITE" id="PS51186"/>
    </source>
</evidence>
<dbReference type="Gene3D" id="3.40.630.30">
    <property type="match status" value="1"/>
</dbReference>
<dbReference type="PROSITE" id="PS51186">
    <property type="entry name" value="GNAT"/>
    <property type="match status" value="1"/>
</dbReference>
<reference evidence="2 3" key="1">
    <citation type="submission" date="2017-07" db="EMBL/GenBank/DDBJ databases">
        <title>Genome sequencing and assembly of Paenibacillus rigui.</title>
        <authorList>
            <person name="Mayilraj S."/>
        </authorList>
    </citation>
    <scope>NUCLEOTIDE SEQUENCE [LARGE SCALE GENOMIC DNA]</scope>
    <source>
        <strain evidence="2 3">JCM 16352</strain>
    </source>
</reference>
<dbReference type="RefSeq" id="WP_094013553.1">
    <property type="nucleotide sequence ID" value="NZ_NMQW01000003.1"/>
</dbReference>
<proteinExistence type="predicted"/>
<comment type="caution">
    <text evidence="2">The sequence shown here is derived from an EMBL/GenBank/DDBJ whole genome shotgun (WGS) entry which is preliminary data.</text>
</comment>
<sequence>MVTLRLVHTHELKQAAALADSIFRDEEQSSMGTAFPAIFSPGQSHSYGAFVEDRLVSFMGLVPFILQVGPARLKVFSMGAVCTHPDYRGQGLAGRLLDLCKQHAEEAGASLLFISGDRSLYTRVHCYPFGRSERFALDAAGAARLAGAARNAAAAERRLRPYTPADAFAVQEAASARSVAYAQSLTELLSLLGAEAYASCAKLAHQTLVAAQEPGGVDAFAVIAAPGRYPGKSPAQAIEWAGAPEAVAALLGDAVERFSLPRLEVAVGWQDRELAQLLRAAEVPAESSGNGGTVYLVNAARLAEQAAPYWAASGAPQPAIAALEDGSYELALPGSTPVSLAPGELISLLFDPESPHSQTVPGLLPIPLPYLNGLHFI</sequence>
<gene>
    <name evidence="2" type="ORF">CF651_03910</name>
</gene>
<dbReference type="EMBL" id="NMQW01000003">
    <property type="protein sequence ID" value="OXM87627.1"/>
    <property type="molecule type" value="Genomic_DNA"/>
</dbReference>
<dbReference type="InterPro" id="IPR016181">
    <property type="entry name" value="Acyl_CoA_acyltransferase"/>
</dbReference>
<keyword evidence="3" id="KW-1185">Reference proteome</keyword>
<accession>A0A229UVK3</accession>
<dbReference type="SUPFAM" id="SSF55729">
    <property type="entry name" value="Acyl-CoA N-acyltransferases (Nat)"/>
    <property type="match status" value="1"/>
</dbReference>
<dbReference type="CDD" id="cd04301">
    <property type="entry name" value="NAT_SF"/>
    <property type="match status" value="1"/>
</dbReference>